<protein>
    <submittedName>
        <fullName evidence="1">Uncharacterized protein</fullName>
    </submittedName>
</protein>
<evidence type="ECO:0000313" key="1">
    <source>
        <dbReference type="EMBL" id="CDF32670.1"/>
    </source>
</evidence>
<dbReference type="Gramene" id="CDF32670">
    <property type="protein sequence ID" value="CDF32670"/>
    <property type="gene ID" value="CHC_T00001546001"/>
</dbReference>
<evidence type="ECO:0000313" key="2">
    <source>
        <dbReference type="Proteomes" id="UP000012073"/>
    </source>
</evidence>
<reference evidence="2" key="1">
    <citation type="journal article" date="2013" name="Proc. Natl. Acad. Sci. U.S.A.">
        <title>Genome structure and metabolic features in the red seaweed Chondrus crispus shed light on evolution of the Archaeplastida.</title>
        <authorList>
            <person name="Collen J."/>
            <person name="Porcel B."/>
            <person name="Carre W."/>
            <person name="Ball S.G."/>
            <person name="Chaparro C."/>
            <person name="Tonon T."/>
            <person name="Barbeyron T."/>
            <person name="Michel G."/>
            <person name="Noel B."/>
            <person name="Valentin K."/>
            <person name="Elias M."/>
            <person name="Artiguenave F."/>
            <person name="Arun A."/>
            <person name="Aury J.M."/>
            <person name="Barbosa-Neto J.F."/>
            <person name="Bothwell J.H."/>
            <person name="Bouget F.Y."/>
            <person name="Brillet L."/>
            <person name="Cabello-Hurtado F."/>
            <person name="Capella-Gutierrez S."/>
            <person name="Charrier B."/>
            <person name="Cladiere L."/>
            <person name="Cock J.M."/>
            <person name="Coelho S.M."/>
            <person name="Colleoni C."/>
            <person name="Czjzek M."/>
            <person name="Da Silva C."/>
            <person name="Delage L."/>
            <person name="Denoeud F."/>
            <person name="Deschamps P."/>
            <person name="Dittami S.M."/>
            <person name="Gabaldon T."/>
            <person name="Gachon C.M."/>
            <person name="Groisillier A."/>
            <person name="Herve C."/>
            <person name="Jabbari K."/>
            <person name="Katinka M."/>
            <person name="Kloareg B."/>
            <person name="Kowalczyk N."/>
            <person name="Labadie K."/>
            <person name="Leblanc C."/>
            <person name="Lopez P.J."/>
            <person name="McLachlan D.H."/>
            <person name="Meslet-Cladiere L."/>
            <person name="Moustafa A."/>
            <person name="Nehr Z."/>
            <person name="Nyvall Collen P."/>
            <person name="Panaud O."/>
            <person name="Partensky F."/>
            <person name="Poulain J."/>
            <person name="Rensing S.A."/>
            <person name="Rousvoal S."/>
            <person name="Samson G."/>
            <person name="Symeonidi A."/>
            <person name="Weissenbach J."/>
            <person name="Zambounis A."/>
            <person name="Wincker P."/>
            <person name="Boyen C."/>
        </authorList>
    </citation>
    <scope>NUCLEOTIDE SEQUENCE [LARGE SCALE GENOMIC DNA]</scope>
    <source>
        <strain evidence="2">cv. Stackhouse</strain>
    </source>
</reference>
<name>R7Q5D4_CHOCR</name>
<organism evidence="1 2">
    <name type="scientific">Chondrus crispus</name>
    <name type="common">Carrageen Irish moss</name>
    <name type="synonym">Polymorpha crispa</name>
    <dbReference type="NCBI Taxonomy" id="2769"/>
    <lineage>
        <taxon>Eukaryota</taxon>
        <taxon>Rhodophyta</taxon>
        <taxon>Florideophyceae</taxon>
        <taxon>Rhodymeniophycidae</taxon>
        <taxon>Gigartinales</taxon>
        <taxon>Gigartinaceae</taxon>
        <taxon>Chondrus</taxon>
    </lineage>
</organism>
<accession>R7Q5D4</accession>
<sequence length="130" mass="14666">MRLAREGFAFRRQRGATLELLTVSQERVKLNGTETILRLDQARVTPELECPSPRADMKSAARERQELLELEASVKIRHCTEAEENSSPRAVFPAHSMPLHISVPLLFTCKLQENNSGARSRRVVEVVSIT</sequence>
<gene>
    <name evidence="1" type="ORF">CHC_T00001546001</name>
</gene>
<dbReference type="GeneID" id="17320148"/>
<dbReference type="AlphaFoldDB" id="R7Q5D4"/>
<keyword evidence="2" id="KW-1185">Reference proteome</keyword>
<dbReference type="Proteomes" id="UP000012073">
    <property type="component" value="Unassembled WGS sequence"/>
</dbReference>
<dbReference type="RefSeq" id="XP_005712441.1">
    <property type="nucleotide sequence ID" value="XM_005712384.1"/>
</dbReference>
<dbReference type="EMBL" id="HG001531">
    <property type="protein sequence ID" value="CDF32670.1"/>
    <property type="molecule type" value="Genomic_DNA"/>
</dbReference>
<dbReference type="KEGG" id="ccp:CHC_T00001546001"/>
<proteinExistence type="predicted"/>